<dbReference type="GO" id="GO:0044611">
    <property type="term" value="C:nuclear pore inner ring"/>
    <property type="evidence" value="ECO:0007669"/>
    <property type="project" value="TreeGrafter"/>
</dbReference>
<evidence type="ECO:0000313" key="6">
    <source>
        <dbReference type="EMBL" id="OVF10734.1"/>
    </source>
</evidence>
<protein>
    <submittedName>
        <fullName evidence="6">Nucleoporin</fullName>
    </submittedName>
</protein>
<name>A0AA91Q3M5_CLALS</name>
<keyword evidence="3" id="KW-0813">Transport</keyword>
<dbReference type="Pfam" id="PF11894">
    <property type="entry name" value="Nup192"/>
    <property type="match status" value="1"/>
</dbReference>
<comment type="caution">
    <text evidence="6">The sequence shown here is derived from an EMBL/GenBank/DDBJ whole genome shotgun (WGS) entry which is preliminary data.</text>
</comment>
<evidence type="ECO:0000256" key="4">
    <source>
        <dbReference type="ARBA" id="ARBA00023242"/>
    </source>
</evidence>
<gene>
    <name evidence="6" type="ORF">A9F13_01g01441</name>
</gene>
<feature type="region of interest" description="Disordered" evidence="5">
    <location>
        <begin position="473"/>
        <end position="506"/>
    </location>
</feature>
<dbReference type="PANTHER" id="PTHR31344">
    <property type="entry name" value="NUCLEAR PORE COMPLEX PROTEIN NUP205"/>
    <property type="match status" value="1"/>
</dbReference>
<dbReference type="GO" id="GO:0017056">
    <property type="term" value="F:structural constituent of nuclear pore"/>
    <property type="evidence" value="ECO:0007669"/>
    <property type="project" value="TreeGrafter"/>
</dbReference>
<dbReference type="Proteomes" id="UP000195602">
    <property type="component" value="Unassembled WGS sequence"/>
</dbReference>
<feature type="compositionally biased region" description="Basic and acidic residues" evidence="5">
    <location>
        <begin position="491"/>
        <end position="502"/>
    </location>
</feature>
<evidence type="ECO:0000256" key="5">
    <source>
        <dbReference type="SAM" id="MobiDB-lite"/>
    </source>
</evidence>
<proteinExistence type="inferred from homology"/>
<dbReference type="InterPro" id="IPR021827">
    <property type="entry name" value="Nup186/Nup192/Nup205"/>
</dbReference>
<comment type="subcellular location">
    <subcellularLocation>
        <location evidence="1">Nucleus</location>
    </subcellularLocation>
</comment>
<evidence type="ECO:0000256" key="2">
    <source>
        <dbReference type="ARBA" id="ARBA00005892"/>
    </source>
</evidence>
<dbReference type="PANTHER" id="PTHR31344:SF0">
    <property type="entry name" value="NUCLEAR PORE COMPLEX PROTEIN NUP205"/>
    <property type="match status" value="1"/>
</dbReference>
<dbReference type="GO" id="GO:0006999">
    <property type="term" value="P:nuclear pore organization"/>
    <property type="evidence" value="ECO:0007669"/>
    <property type="project" value="TreeGrafter"/>
</dbReference>
<comment type="similarity">
    <text evidence="2">Belongs to the NUP186/NUP192/NUP205 family.</text>
</comment>
<keyword evidence="4" id="KW-0539">Nucleus</keyword>
<evidence type="ECO:0000256" key="3">
    <source>
        <dbReference type="ARBA" id="ARBA00022448"/>
    </source>
</evidence>
<accession>A0AA91Q3M5</accession>
<sequence length="1869" mass="210868">MASDLLNWNPQAFESCYNAIKFSASVPQSLDSSIGPDLRALLTVPSKNEKSRSTLAAGETGKPVVLLNGDEYKFNKPFLAATSSLSVELDLDELACAELLEVASSALGKEFDLVDAGRLAFIQRYEYILNIAGHLVTTAKLSTIIKQNQASTMLSSIIASFKKIYSLLQIQNDLIDKQKATGDLNDVQFVDKIVFMKNKLFSIHGLLAQVLFSIVDKYISELGNFESYSSIVSHINESVKDDSDILLLHYLPSLMRIISSLSDLPDDQVSKLHSNFVSALSSDYSKVNSGEIINLENSSIRTYVLVLQLFFFIAMIPWCKDEETRTKKYDFEKDILKYVEWLISYGTLEQLLCYAAESATPETKVLYERRSLYDFRPLLQRNFPSLKPVKLIYSGNEELSHIAKSRPELTNMAILCDYSSFEISNEFSNQLLAPFFHSFFSDFINHAAIVLSSLRDSEEDFLLSSMNRKQLESASDDAESKTEEDINTAELSKRSNDHDSKTDGNSLDLESIASRGELDRFYLAFAFTYTHRPDLCNAFWTGDEANIAGFINWGLANNTSPLITATFCLLLASLTSAGEIVSAKVWEFLINAQGGSIKRNDYSKVSVDSILHSLTYYVDSLTENLEHDLNLQTKQQQRKSDILFSNPYTNKKDNELKKSVSIQLSEDSVIFISGFLMLISAIVKNANKNSPLSRSLRQSAFNCFLPVIIGFLKFDNLIISAKSAPTDDKVIPVVFNDENRTIIINLILNLLADFAENEQNLDLRFKIWNTLDRWICHSLHDLDTNNSAPSDTTRYAGVSLSTTSLSSGKNELSKLRTLHRGINMKSGLQMSLNNISEVINFVLLLKNLLTPLESGKKASSSIQLLYPSNLGFGHRHKNQIGVWPYIEYLIVEVFAKTPKLKQKEHKLILQDSIIFIIQSALGEVDWPFVNNVAPHILLDLPREREAFAQSQLVSDEPATLSYTSFVKLHHSVAVLNYMFDENASKALLDIINIGAETINLISSQKFLVKGALEALNFILALQDTFIEGLLPILKNTDNGSPPSTAVGYGTSLSLALAAPKTVFDNIYYPSNLGTKGVSSYYEILLFHIPSIVNIALYVGSSDLEIADSALEIIRKLSLCSLFVSKSNNIQFLRRNRLLDIFNSIDESFKIQYGFTQQIATITDQLSIKFKILKYLLSNMNGINEVSVSHFLLGFDIKDSQLVLDQEREADTLLSSLVELLISTLNMISEVDYSQGYSHHIGLGPAKLTSMIMEIFVRLCQDPISSTTTLNFLRKYDLFAKLLSAQLIIDDMTTWENYKFNGVASQGSENAFLFNESSCETFFSFIKYRNAVLQYLSTEFHATNSLYRKEYYVSLLLDGSEFLDGTPKILNFLDLLNFRFCNFDDHKLEQFNGKYNMRYLLVESVKDKEEGNQDSVIKKLVKLSCQVASHKFPTEDSKAAFVNEITTDFSHIEDFLVKFNNVSQLKTLQLKSLHSWVQFIQVVTYEGVINKTDFIFNVFQIILPKVNNEYYERDISLAEELISLCVFLFELYEQENKLNLGEENSHYLQRLLPLFKTCVSGVLCLNSTATLRSDLYLLLNKCIQRSIKAETSLRQIVEILRSIDKKFIDIVCNDSIYSEGTPRITSLVFMESLIHLSCMEKSTTILEALTRNNSLSLLVRSLKRTDEIIVACDVNGDEKQNSGINIDTLLYELTALKSTLYLLIRIAQTRQGAAQLFQHEIFSVIKQLKFLAIDADLGIDLIIDCSEDISQHKHENARIKLSLDVPVALGQNSHVRDEGRLVSYYEFLVPTFQLIATMLLSMGSSYKPGVEQVKELMKHFHRFIVGVMKRDALLEDGQAPETYEDISYVGLQEIVRLLSLIDAVIEDDQV</sequence>
<dbReference type="EMBL" id="LYUB02000001">
    <property type="protein sequence ID" value="OVF10734.1"/>
    <property type="molecule type" value="Genomic_DNA"/>
</dbReference>
<dbReference type="KEGG" id="clus:A9F13_01g01441"/>
<organism evidence="6 7">
    <name type="scientific">Clavispora lusitaniae</name>
    <name type="common">Candida lusitaniae</name>
    <dbReference type="NCBI Taxonomy" id="36911"/>
    <lineage>
        <taxon>Eukaryota</taxon>
        <taxon>Fungi</taxon>
        <taxon>Dikarya</taxon>
        <taxon>Ascomycota</taxon>
        <taxon>Saccharomycotina</taxon>
        <taxon>Pichiomycetes</taxon>
        <taxon>Metschnikowiaceae</taxon>
        <taxon>Clavispora</taxon>
    </lineage>
</organism>
<evidence type="ECO:0000256" key="1">
    <source>
        <dbReference type="ARBA" id="ARBA00004123"/>
    </source>
</evidence>
<evidence type="ECO:0000313" key="7">
    <source>
        <dbReference type="Proteomes" id="UP000195602"/>
    </source>
</evidence>
<reference evidence="6 7" key="1">
    <citation type="submission" date="2017-04" db="EMBL/GenBank/DDBJ databases">
        <title>Draft genome of the yeast Clavispora lusitaniae type strain CBS 6936.</title>
        <authorList>
            <person name="Durrens P."/>
            <person name="Klopp C."/>
            <person name="Biteau N."/>
            <person name="Fitton-Ouhabi V."/>
            <person name="Dementhon K."/>
            <person name="Accoceberry I."/>
            <person name="Sherman D.J."/>
            <person name="Noel T."/>
        </authorList>
    </citation>
    <scope>NUCLEOTIDE SEQUENCE [LARGE SCALE GENOMIC DNA]</scope>
    <source>
        <strain evidence="6 7">CBS 6936</strain>
    </source>
</reference>